<dbReference type="InterPro" id="IPR003680">
    <property type="entry name" value="Flavodoxin_fold"/>
</dbReference>
<feature type="binding site" evidence="6">
    <location>
        <begin position="16"/>
        <end position="18"/>
    </location>
    <ligand>
        <name>FMN</name>
        <dbReference type="ChEBI" id="CHEBI:58210"/>
    </ligand>
</feature>
<keyword evidence="2 6" id="KW-0288">FMN</keyword>
<dbReference type="SUPFAM" id="SSF52218">
    <property type="entry name" value="Flavoproteins"/>
    <property type="match status" value="1"/>
</dbReference>
<keyword evidence="1 6" id="KW-0285">Flavoprotein</keyword>
<accession>A0A1G6NGY0</accession>
<dbReference type="InterPro" id="IPR023048">
    <property type="entry name" value="NADH:quinone_OxRdtase_FMN_depd"/>
</dbReference>
<dbReference type="Pfam" id="PF02525">
    <property type="entry name" value="Flavodoxin_2"/>
    <property type="match status" value="1"/>
</dbReference>
<dbReference type="Gene3D" id="3.40.50.360">
    <property type="match status" value="1"/>
</dbReference>
<feature type="domain" description="Flavodoxin-like fold" evidence="7">
    <location>
        <begin position="3"/>
        <end position="196"/>
    </location>
</feature>
<gene>
    <name evidence="6" type="primary">azoR</name>
    <name evidence="8" type="ORF">SAMN05421732_11066</name>
</gene>
<dbReference type="PANTHER" id="PTHR43741">
    <property type="entry name" value="FMN-DEPENDENT NADH-AZOREDUCTASE 1"/>
    <property type="match status" value="1"/>
</dbReference>
<feature type="binding site" evidence="6">
    <location>
        <position position="10"/>
    </location>
    <ligand>
        <name>FMN</name>
        <dbReference type="ChEBI" id="CHEBI:58210"/>
    </ligand>
</feature>
<protein>
    <recommendedName>
        <fullName evidence="6">FMN dependent NADH:quinone oxidoreductase</fullName>
        <ecNumber evidence="6">1.6.5.-</ecNumber>
    </recommendedName>
    <alternativeName>
        <fullName evidence="6">Azo-dye reductase</fullName>
    </alternativeName>
    <alternativeName>
        <fullName evidence="6">FMN-dependent NADH-azo compound oxidoreductase</fullName>
    </alternativeName>
    <alternativeName>
        <fullName evidence="6">FMN-dependent NADH-azoreductase</fullName>
        <ecNumber evidence="6">1.7.1.17</ecNumber>
    </alternativeName>
</protein>
<dbReference type="InterPro" id="IPR029039">
    <property type="entry name" value="Flavoprotein-like_sf"/>
</dbReference>
<evidence type="ECO:0000256" key="3">
    <source>
        <dbReference type="ARBA" id="ARBA00023002"/>
    </source>
</evidence>
<name>A0A1G6NGY0_9GAMM</name>
<comment type="subunit">
    <text evidence="6">Homodimer.</text>
</comment>
<comment type="similarity">
    <text evidence="6">Belongs to the azoreductase type 1 family.</text>
</comment>
<keyword evidence="9" id="KW-1185">Reference proteome</keyword>
<evidence type="ECO:0000259" key="7">
    <source>
        <dbReference type="Pfam" id="PF02525"/>
    </source>
</evidence>
<comment type="function">
    <text evidence="6">Also exhibits azoreductase activity. Catalyzes the reductive cleavage of the azo bond in aromatic azo compounds to the corresponding amines.</text>
</comment>
<feature type="binding site" evidence="6">
    <location>
        <begin position="139"/>
        <end position="142"/>
    </location>
    <ligand>
        <name>FMN</name>
        <dbReference type="ChEBI" id="CHEBI:58210"/>
    </ligand>
</feature>
<dbReference type="EMBL" id="FMYO01000010">
    <property type="protein sequence ID" value="SDC67103.1"/>
    <property type="molecule type" value="Genomic_DNA"/>
</dbReference>
<comment type="catalytic activity">
    <reaction evidence="6">
        <text>2 a quinone + NADH + H(+) = 2 a 1,4-benzosemiquinone + NAD(+)</text>
        <dbReference type="Rhea" id="RHEA:65952"/>
        <dbReference type="ChEBI" id="CHEBI:15378"/>
        <dbReference type="ChEBI" id="CHEBI:57540"/>
        <dbReference type="ChEBI" id="CHEBI:57945"/>
        <dbReference type="ChEBI" id="CHEBI:132124"/>
        <dbReference type="ChEBI" id="CHEBI:134225"/>
    </reaction>
</comment>
<evidence type="ECO:0000256" key="5">
    <source>
        <dbReference type="ARBA" id="ARBA00048542"/>
    </source>
</evidence>
<dbReference type="EC" id="1.7.1.17" evidence="6"/>
<feature type="binding site" evidence="6">
    <location>
        <begin position="95"/>
        <end position="98"/>
    </location>
    <ligand>
        <name>FMN</name>
        <dbReference type="ChEBI" id="CHEBI:58210"/>
    </ligand>
</feature>
<evidence type="ECO:0000313" key="9">
    <source>
        <dbReference type="Proteomes" id="UP000243468"/>
    </source>
</evidence>
<evidence type="ECO:0000313" key="8">
    <source>
        <dbReference type="EMBL" id="SDC67103.1"/>
    </source>
</evidence>
<proteinExistence type="inferred from homology"/>
<keyword evidence="3 6" id="KW-0560">Oxidoreductase</keyword>
<sequence length="209" mass="23182">MSQILVLKSSFMQSQSMSNQLIDAYLQTRQQQGFEDQVIEHDLAAMHLPVLDLELFQALRGEVNEKPEIKRAVALSDQFIQELQHCDLLLIAVPMYNLNVPTQLKNWFDLIARARVTFQYTETAPVGLIQGVKAAVFSSRGGIHQGLTTDAVTPYLTAVLGLVGIEDVDFIYAEGTDLQPQGKAKAVQSALVQINHYLKAQKSVQNASI</sequence>
<comment type="cofactor">
    <cofactor evidence="6">
        <name>FMN</name>
        <dbReference type="ChEBI" id="CHEBI:58210"/>
    </cofactor>
    <text evidence="6">Binds 1 FMN per subunit.</text>
</comment>
<evidence type="ECO:0000256" key="6">
    <source>
        <dbReference type="HAMAP-Rule" id="MF_01216"/>
    </source>
</evidence>
<dbReference type="RefSeq" id="WP_092820413.1">
    <property type="nucleotide sequence ID" value="NZ_BAABKJ010000015.1"/>
</dbReference>
<comment type="catalytic activity">
    <reaction evidence="5">
        <text>N,N-dimethyl-1,4-phenylenediamine + anthranilate + 2 NAD(+) = 2-(4-dimethylaminophenyl)diazenylbenzoate + 2 NADH + 2 H(+)</text>
        <dbReference type="Rhea" id="RHEA:55872"/>
        <dbReference type="ChEBI" id="CHEBI:15378"/>
        <dbReference type="ChEBI" id="CHEBI:15783"/>
        <dbReference type="ChEBI" id="CHEBI:16567"/>
        <dbReference type="ChEBI" id="CHEBI:57540"/>
        <dbReference type="ChEBI" id="CHEBI:57945"/>
        <dbReference type="ChEBI" id="CHEBI:71579"/>
        <dbReference type="EC" id="1.7.1.17"/>
    </reaction>
    <physiologicalReaction direction="right-to-left" evidence="5">
        <dbReference type="Rhea" id="RHEA:55874"/>
    </physiologicalReaction>
</comment>
<evidence type="ECO:0000256" key="1">
    <source>
        <dbReference type="ARBA" id="ARBA00022630"/>
    </source>
</evidence>
<keyword evidence="4 6" id="KW-0520">NAD</keyword>
<dbReference type="AlphaFoldDB" id="A0A1G6NGY0"/>
<dbReference type="GO" id="GO:0016655">
    <property type="term" value="F:oxidoreductase activity, acting on NAD(P)H, quinone or similar compound as acceptor"/>
    <property type="evidence" value="ECO:0007669"/>
    <property type="project" value="InterPro"/>
</dbReference>
<reference evidence="9" key="1">
    <citation type="submission" date="2016-09" db="EMBL/GenBank/DDBJ databases">
        <authorList>
            <person name="Varghese N."/>
            <person name="Submissions S."/>
        </authorList>
    </citation>
    <scope>NUCLEOTIDE SEQUENCE [LARGE SCALE GENOMIC DNA]</scope>
    <source>
        <strain evidence="9">ANC 4667</strain>
    </source>
</reference>
<dbReference type="EC" id="1.6.5.-" evidence="6"/>
<dbReference type="GO" id="GO:0010181">
    <property type="term" value="F:FMN binding"/>
    <property type="evidence" value="ECO:0007669"/>
    <property type="project" value="UniProtKB-UniRule"/>
</dbReference>
<dbReference type="InterPro" id="IPR050104">
    <property type="entry name" value="FMN-dep_NADH:Q_OxRdtase_AzoR1"/>
</dbReference>
<dbReference type="PANTHER" id="PTHR43741:SF2">
    <property type="entry name" value="FMN-DEPENDENT NADH:QUINONE OXIDOREDUCTASE"/>
    <property type="match status" value="1"/>
</dbReference>
<dbReference type="HAMAP" id="MF_01216">
    <property type="entry name" value="Azoreductase_type1"/>
    <property type="match status" value="1"/>
</dbReference>
<dbReference type="GO" id="GO:0016652">
    <property type="term" value="F:oxidoreductase activity, acting on NAD(P)H as acceptor"/>
    <property type="evidence" value="ECO:0007669"/>
    <property type="project" value="UniProtKB-UniRule"/>
</dbReference>
<dbReference type="OrthoDB" id="9787136at2"/>
<evidence type="ECO:0000256" key="4">
    <source>
        <dbReference type="ARBA" id="ARBA00023027"/>
    </source>
</evidence>
<dbReference type="Proteomes" id="UP000243468">
    <property type="component" value="Unassembled WGS sequence"/>
</dbReference>
<organism evidence="8 9">
    <name type="scientific">Acinetobacter kookii</name>
    <dbReference type="NCBI Taxonomy" id="1226327"/>
    <lineage>
        <taxon>Bacteria</taxon>
        <taxon>Pseudomonadati</taxon>
        <taxon>Pseudomonadota</taxon>
        <taxon>Gammaproteobacteria</taxon>
        <taxon>Moraxellales</taxon>
        <taxon>Moraxellaceae</taxon>
        <taxon>Acinetobacter</taxon>
    </lineage>
</organism>
<comment type="function">
    <text evidence="6">Quinone reductase that provides resistance to thiol-specific stress caused by electrophilic quinones.</text>
</comment>
<evidence type="ECO:0000256" key="2">
    <source>
        <dbReference type="ARBA" id="ARBA00022643"/>
    </source>
</evidence>
<dbReference type="GO" id="GO:0009055">
    <property type="term" value="F:electron transfer activity"/>
    <property type="evidence" value="ECO:0007669"/>
    <property type="project" value="UniProtKB-UniRule"/>
</dbReference>